<gene>
    <name evidence="3" type="ORF">JXQ802_LOCUS46535</name>
    <name evidence="2" type="ORF">PYM288_LOCUS30766</name>
</gene>
<accession>A0A815ZJH0</accession>
<proteinExistence type="predicted"/>
<dbReference type="PANTHER" id="PTHR21301">
    <property type="entry name" value="REVERSE TRANSCRIPTASE"/>
    <property type="match status" value="1"/>
</dbReference>
<reference evidence="3" key="1">
    <citation type="submission" date="2021-02" db="EMBL/GenBank/DDBJ databases">
        <authorList>
            <person name="Nowell W R."/>
        </authorList>
    </citation>
    <scope>NUCLEOTIDE SEQUENCE</scope>
</reference>
<feature type="compositionally biased region" description="Acidic residues" evidence="1">
    <location>
        <begin position="48"/>
        <end position="61"/>
    </location>
</feature>
<dbReference type="EMBL" id="CAJNOH010002963">
    <property type="protein sequence ID" value="CAF1318062.1"/>
    <property type="molecule type" value="Genomic_DNA"/>
</dbReference>
<dbReference type="PANTHER" id="PTHR21301:SF10">
    <property type="entry name" value="REVERSE TRANSCRIPTASE DOMAIN-CONTAINING PROTEIN"/>
    <property type="match status" value="1"/>
</dbReference>
<keyword evidence="4" id="KW-1185">Reference proteome</keyword>
<dbReference type="AlphaFoldDB" id="A0A815ZJH0"/>
<evidence type="ECO:0008006" key="5">
    <source>
        <dbReference type="Google" id="ProtNLM"/>
    </source>
</evidence>
<protein>
    <recommendedName>
        <fullName evidence="5">Reverse transcriptase domain-containing protein</fullName>
    </recommendedName>
</protein>
<comment type="caution">
    <text evidence="3">The sequence shown here is derived from an EMBL/GenBank/DDBJ whole genome shotgun (WGS) entry which is preliminary data.</text>
</comment>
<organism evidence="3 4">
    <name type="scientific">Rotaria sordida</name>
    <dbReference type="NCBI Taxonomy" id="392033"/>
    <lineage>
        <taxon>Eukaryota</taxon>
        <taxon>Metazoa</taxon>
        <taxon>Spiralia</taxon>
        <taxon>Gnathifera</taxon>
        <taxon>Rotifera</taxon>
        <taxon>Eurotatoria</taxon>
        <taxon>Bdelloidea</taxon>
        <taxon>Philodinida</taxon>
        <taxon>Philodinidae</taxon>
        <taxon>Rotaria</taxon>
    </lineage>
</organism>
<evidence type="ECO:0000313" key="4">
    <source>
        <dbReference type="Proteomes" id="UP000663870"/>
    </source>
</evidence>
<dbReference type="Proteomes" id="UP000663870">
    <property type="component" value="Unassembled WGS sequence"/>
</dbReference>
<evidence type="ECO:0000313" key="2">
    <source>
        <dbReference type="EMBL" id="CAF1318062.1"/>
    </source>
</evidence>
<name>A0A815ZJH0_9BILA</name>
<feature type="region of interest" description="Disordered" evidence="1">
    <location>
        <begin position="41"/>
        <end position="66"/>
    </location>
</feature>
<sequence>MAYQINDTTETNNISSVSFDDELERGSRYWTTEFQYNDNSINENDWSSSDDSDNDNNDDDKEITYHHKETSSDKNIYWSDGSYLTYDMRLESITRFERRQACYYQGKIQQIRQQLRDENLILRPIYKDIGYHVESSNNFYNKVNQFMKQTSSYSLVFKVSRSCPTASQNRLANIVERVETTLNNLLHSKSITETQYMAMKIDRSTVRMNYLYFVSDTHKEGISVQPIIICNDGPTMGISRYLGRLLELLFNDATYCKKFHKAYNVIHAMEFYQKNGHLRPTTLFASFNINDLCLNFSHQQVMDALEHFLNSYISSDHSIQGMTITTILQLVRLVLHEQYFLYNYKLYRQIAGCASGSLLTIPLVYIYLFYWQQNLLEDLINKNELFFRYRDEAFITWNRSEDELRTLLTMTNSQFSQPIWNITHIGSTIHFRDILISNKNGLLRTSVYHEETFEHIMLLSSFRDILQPTIKQDPWKWLRAAFLKAIRYCSDGHIFNQEWDEIKWQLNQHQLPDIIFNEAYQKILEDFSASVVYPPFTRSNHEILRDHVFNYDRYRKITGQCNMLP</sequence>
<evidence type="ECO:0000313" key="3">
    <source>
        <dbReference type="EMBL" id="CAF1584029.1"/>
    </source>
</evidence>
<dbReference type="Proteomes" id="UP000663854">
    <property type="component" value="Unassembled WGS sequence"/>
</dbReference>
<dbReference type="EMBL" id="CAJNOL010004243">
    <property type="protein sequence ID" value="CAF1584029.1"/>
    <property type="molecule type" value="Genomic_DNA"/>
</dbReference>
<evidence type="ECO:0000256" key="1">
    <source>
        <dbReference type="SAM" id="MobiDB-lite"/>
    </source>
</evidence>